<dbReference type="Proteomes" id="UP000255177">
    <property type="component" value="Unassembled WGS sequence"/>
</dbReference>
<gene>
    <name evidence="2" type="ORF">CCOS864_02153</name>
</gene>
<dbReference type="AlphaFoldDB" id="A0A380SXM1"/>
<proteinExistence type="predicted"/>
<dbReference type="EMBL" id="UIDD01000006">
    <property type="protein sequence ID" value="SUQ62707.1"/>
    <property type="molecule type" value="Genomic_DNA"/>
</dbReference>
<reference evidence="3" key="1">
    <citation type="submission" date="2018-07" db="EMBL/GenBank/DDBJ databases">
        <authorList>
            <person name="Blom J."/>
        </authorList>
    </citation>
    <scope>NUCLEOTIDE SEQUENCE [LARGE SCALE GENOMIC DNA]</scope>
    <source>
        <strain evidence="3">CCOS 864</strain>
    </source>
</reference>
<dbReference type="RefSeq" id="WP_115086300.1">
    <property type="nucleotide sequence ID" value="NZ_CBCSFG010000028.1"/>
</dbReference>
<feature type="chain" id="PRO_5016607040" evidence="1">
    <location>
        <begin position="20"/>
        <end position="140"/>
    </location>
</feature>
<organism evidence="2 3">
    <name type="scientific">Pseudomonas wadenswilerensis</name>
    <dbReference type="NCBI Taxonomy" id="1785161"/>
    <lineage>
        <taxon>Bacteria</taxon>
        <taxon>Pseudomonadati</taxon>
        <taxon>Pseudomonadota</taxon>
        <taxon>Gammaproteobacteria</taxon>
        <taxon>Pseudomonadales</taxon>
        <taxon>Pseudomonadaceae</taxon>
        <taxon>Pseudomonas</taxon>
    </lineage>
</organism>
<dbReference type="PROSITE" id="PS51257">
    <property type="entry name" value="PROKAR_LIPOPROTEIN"/>
    <property type="match status" value="1"/>
</dbReference>
<evidence type="ECO:0000256" key="1">
    <source>
        <dbReference type="SAM" id="SignalP"/>
    </source>
</evidence>
<sequence>MRILIGAVAMVLLAGCASSAISVREATPVPRDELYAFQVKPRGDSGTVIVLRDSGAVGSGCDVVVFIDGKRAAKLGTGQRASFHLPPGQPSIGIGLANSGLCGGMAVRTIVGNVQNGKETVYRISGDMSGIYIGPYVDYN</sequence>
<protein>
    <submittedName>
        <fullName evidence="2">Putative phage protein</fullName>
    </submittedName>
</protein>
<name>A0A380SXM1_9PSED</name>
<evidence type="ECO:0000313" key="2">
    <source>
        <dbReference type="EMBL" id="SUQ62707.1"/>
    </source>
</evidence>
<keyword evidence="3" id="KW-1185">Reference proteome</keyword>
<accession>A0A380SXM1</accession>
<evidence type="ECO:0000313" key="3">
    <source>
        <dbReference type="Proteomes" id="UP000255177"/>
    </source>
</evidence>
<feature type="signal peptide" evidence="1">
    <location>
        <begin position="1"/>
        <end position="19"/>
    </location>
</feature>
<keyword evidence="1" id="KW-0732">Signal</keyword>